<reference evidence="7" key="2">
    <citation type="submission" date="2025-09" db="UniProtKB">
        <authorList>
            <consortium name="Ensembl"/>
        </authorList>
    </citation>
    <scope>IDENTIFICATION</scope>
</reference>
<feature type="domain" description="Olfactomedin-like" evidence="6">
    <location>
        <begin position="252"/>
        <end position="505"/>
    </location>
</feature>
<dbReference type="GO" id="GO:0009986">
    <property type="term" value="C:cell surface"/>
    <property type="evidence" value="ECO:0007669"/>
    <property type="project" value="TreeGrafter"/>
</dbReference>
<keyword evidence="2" id="KW-0964">Secreted</keyword>
<dbReference type="AlphaFoldDB" id="A0A3B3QDH4"/>
<evidence type="ECO:0000256" key="3">
    <source>
        <dbReference type="PROSITE-ProRule" id="PRU00446"/>
    </source>
</evidence>
<reference evidence="7" key="1">
    <citation type="submission" date="2025-08" db="UniProtKB">
        <authorList>
            <consortium name="Ensembl"/>
        </authorList>
    </citation>
    <scope>IDENTIFICATION</scope>
</reference>
<keyword evidence="5" id="KW-1133">Transmembrane helix</keyword>
<evidence type="ECO:0000256" key="4">
    <source>
        <dbReference type="SAM" id="MobiDB-lite"/>
    </source>
</evidence>
<comment type="caution">
    <text evidence="3">Lacks conserved residue(s) required for the propagation of feature annotation.</text>
</comment>
<evidence type="ECO:0000313" key="8">
    <source>
        <dbReference type="Proteomes" id="UP000261540"/>
    </source>
</evidence>
<sequence length="507" mass="55353">TARRWRGPGGGPALSRGLWPLLFGVSVLTVLNSAGLMLLLLQHAQLSERLAQMDVHLQELLGERAAPLPTGVTGDPEQLIEHYQYSRDKRSQDDGPPAGTQRDEQQEMMMMMTYSMVPVPLYNDSCQLGERGDLGDKGDVGVAGPPGEKGDVGVAGPPGEKSDVGVPGPPGEKGDVGVPGPPGEKGDVGVPGPPGEKGDIGVPGPPGEKGDVGVPGPPGEKDRKDATFTKTGNMSCLFHSFSVKSVNVHLVKCVICFNPTENIIKALLGPINVTKMESTFGTWMQDTATENDPRIWVVEHFSGRIVKEYKNMESFQNGSANSIDVKKFFQGCGHTVHNGSFYYHIAGTFKVAKFNLQTQQLYTLAIENALYHNLIYFLHNSKTYFKLAVDENGLWLIFASSIDENIIVAQLEETTFSITTYINASYPRTKAGNAFIARGVLYITDAKDTKITYAFDLFKREPLSVSVEFRAPTGILTMVSYSPKNQTLYVWDNSYVQTYDVVFLSDD</sequence>
<dbReference type="SMART" id="SM00284">
    <property type="entry name" value="OLF"/>
    <property type="match status" value="1"/>
</dbReference>
<dbReference type="GO" id="GO:0007165">
    <property type="term" value="P:signal transduction"/>
    <property type="evidence" value="ECO:0007669"/>
    <property type="project" value="TreeGrafter"/>
</dbReference>
<dbReference type="Pfam" id="PF02191">
    <property type="entry name" value="OLF"/>
    <property type="match status" value="1"/>
</dbReference>
<dbReference type="GeneTree" id="ENSGT00940000158020"/>
<comment type="subcellular location">
    <subcellularLocation>
        <location evidence="1">Secreted</location>
    </subcellularLocation>
</comment>
<feature type="transmembrane region" description="Helical" evidence="5">
    <location>
        <begin position="18"/>
        <end position="41"/>
    </location>
</feature>
<evidence type="ECO:0000259" key="6">
    <source>
        <dbReference type="PROSITE" id="PS51132"/>
    </source>
</evidence>
<keyword evidence="5" id="KW-0812">Transmembrane</keyword>
<feature type="compositionally biased region" description="Basic and acidic residues" evidence="4">
    <location>
        <begin position="130"/>
        <end position="139"/>
    </location>
</feature>
<evidence type="ECO:0000256" key="1">
    <source>
        <dbReference type="ARBA" id="ARBA00004613"/>
    </source>
</evidence>
<dbReference type="SUPFAM" id="SSF63829">
    <property type="entry name" value="Calcium-dependent phosphotriesterase"/>
    <property type="match status" value="1"/>
</dbReference>
<organism evidence="7 8">
    <name type="scientific">Paramormyrops kingsleyae</name>
    <dbReference type="NCBI Taxonomy" id="1676925"/>
    <lineage>
        <taxon>Eukaryota</taxon>
        <taxon>Metazoa</taxon>
        <taxon>Chordata</taxon>
        <taxon>Craniata</taxon>
        <taxon>Vertebrata</taxon>
        <taxon>Euteleostomi</taxon>
        <taxon>Actinopterygii</taxon>
        <taxon>Neopterygii</taxon>
        <taxon>Teleostei</taxon>
        <taxon>Osteoglossocephala</taxon>
        <taxon>Osteoglossomorpha</taxon>
        <taxon>Osteoglossiformes</taxon>
        <taxon>Mormyridae</taxon>
        <taxon>Paramormyrops</taxon>
    </lineage>
</organism>
<dbReference type="PANTHER" id="PTHR23192">
    <property type="entry name" value="OLFACTOMEDIN-RELATED"/>
    <property type="match status" value="1"/>
</dbReference>
<dbReference type="Proteomes" id="UP000261540">
    <property type="component" value="Unplaced"/>
</dbReference>
<name>A0A3B3QDH4_9TELE</name>
<feature type="region of interest" description="Disordered" evidence="4">
    <location>
        <begin position="127"/>
        <end position="221"/>
    </location>
</feature>
<dbReference type="Ensembl" id="ENSPKIT00000027796.1">
    <property type="protein sequence ID" value="ENSPKIP00000003829.1"/>
    <property type="gene ID" value="ENSPKIG00000021158.1"/>
</dbReference>
<dbReference type="PANTHER" id="PTHR23192:SF85">
    <property type="entry name" value="GLIOMEDIN"/>
    <property type="match status" value="1"/>
</dbReference>
<evidence type="ECO:0000256" key="5">
    <source>
        <dbReference type="SAM" id="Phobius"/>
    </source>
</evidence>
<protein>
    <submittedName>
        <fullName evidence="7">Gliomedin</fullName>
    </submittedName>
</protein>
<dbReference type="InterPro" id="IPR003112">
    <property type="entry name" value="Olfac-like_dom"/>
</dbReference>
<dbReference type="Pfam" id="PF01391">
    <property type="entry name" value="Collagen"/>
    <property type="match status" value="1"/>
</dbReference>
<dbReference type="STRING" id="1676925.ENSPKIP00000003829"/>
<evidence type="ECO:0000256" key="2">
    <source>
        <dbReference type="ARBA" id="ARBA00022525"/>
    </source>
</evidence>
<dbReference type="GO" id="GO:0005615">
    <property type="term" value="C:extracellular space"/>
    <property type="evidence" value="ECO:0007669"/>
    <property type="project" value="TreeGrafter"/>
</dbReference>
<dbReference type="InterPro" id="IPR050605">
    <property type="entry name" value="Olfactomedin-like_domain"/>
</dbReference>
<keyword evidence="8" id="KW-1185">Reference proteome</keyword>
<dbReference type="PROSITE" id="PS51132">
    <property type="entry name" value="OLF"/>
    <property type="match status" value="1"/>
</dbReference>
<keyword evidence="5" id="KW-0472">Membrane</keyword>
<accession>A0A3B3QDH4</accession>
<dbReference type="InterPro" id="IPR008160">
    <property type="entry name" value="Collagen"/>
</dbReference>
<evidence type="ECO:0000313" key="7">
    <source>
        <dbReference type="Ensembl" id="ENSPKIP00000003829.1"/>
    </source>
</evidence>
<proteinExistence type="predicted"/>